<protein>
    <submittedName>
        <fullName evidence="1">Uncharacterized protein</fullName>
    </submittedName>
</protein>
<proteinExistence type="predicted"/>
<dbReference type="EMBL" id="GL883081">
    <property type="protein sequence ID" value="EGF89197.1"/>
    <property type="molecule type" value="Genomic_DNA"/>
</dbReference>
<keyword evidence="2" id="KW-1185">Reference proteome</keyword>
<dbReference type="STRING" id="715226.ABI_45430"/>
<dbReference type="Proteomes" id="UP000006512">
    <property type="component" value="Unassembled WGS sequence"/>
</dbReference>
<accession>F4QTP7</accession>
<gene>
    <name evidence="1" type="ORF">ABI_45430</name>
</gene>
<dbReference type="HOGENOM" id="CLU_3229003_0_0_5"/>
<dbReference type="AlphaFoldDB" id="F4QTP7"/>
<organism evidence="1 2">
    <name type="scientific">Asticcacaulis biprosthecium C19</name>
    <dbReference type="NCBI Taxonomy" id="715226"/>
    <lineage>
        <taxon>Bacteria</taxon>
        <taxon>Pseudomonadati</taxon>
        <taxon>Pseudomonadota</taxon>
        <taxon>Alphaproteobacteria</taxon>
        <taxon>Caulobacterales</taxon>
        <taxon>Caulobacteraceae</taxon>
        <taxon>Asticcacaulis</taxon>
    </lineage>
</organism>
<evidence type="ECO:0000313" key="2">
    <source>
        <dbReference type="Proteomes" id="UP000006512"/>
    </source>
</evidence>
<reference evidence="2" key="1">
    <citation type="submission" date="2011-03" db="EMBL/GenBank/DDBJ databases">
        <title>Draft genome sequence of Brevundimonas diminuta.</title>
        <authorList>
            <person name="Brown P.J.B."/>
            <person name="Buechlein A."/>
            <person name="Hemmerich C."/>
            <person name="Brun Y.V."/>
        </authorList>
    </citation>
    <scope>NUCLEOTIDE SEQUENCE [LARGE SCALE GENOMIC DNA]</scope>
    <source>
        <strain evidence="2">C19</strain>
    </source>
</reference>
<name>F4QTP7_9CAUL</name>
<evidence type="ECO:0000313" key="1">
    <source>
        <dbReference type="EMBL" id="EGF89197.1"/>
    </source>
</evidence>
<sequence length="43" mass="4723">MELHLITSLFYARFLGEPVGLTINARLANFQRGIITSASLTVS</sequence>